<dbReference type="eggNOG" id="ENOG5032YYG">
    <property type="taxonomic scope" value="Bacteria"/>
</dbReference>
<dbReference type="OrthoDB" id="7875218at2"/>
<dbReference type="InterPro" id="IPR045516">
    <property type="entry name" value="DUF6477"/>
</dbReference>
<dbReference type="RefSeq" id="WP_043772055.1">
    <property type="nucleotide sequence ID" value="NZ_JAME01000020.1"/>
</dbReference>
<dbReference type="Pfam" id="PF20083">
    <property type="entry name" value="DUF6477"/>
    <property type="match status" value="1"/>
</dbReference>
<comment type="caution">
    <text evidence="1">The sequence shown here is derived from an EMBL/GenBank/DDBJ whole genome shotgun (WGS) entry which is preliminary data.</text>
</comment>
<reference evidence="1 2" key="1">
    <citation type="submission" date="2014-01" db="EMBL/GenBank/DDBJ databases">
        <title>Roseivivax isoporae LMG 25204 Genome Sequencing.</title>
        <authorList>
            <person name="Lai Q."/>
            <person name="Li G."/>
            <person name="Shao Z."/>
        </authorList>
    </citation>
    <scope>NUCLEOTIDE SEQUENCE [LARGE SCALE GENOMIC DNA]</scope>
    <source>
        <strain evidence="1 2">LMG 25204</strain>
    </source>
</reference>
<dbReference type="Proteomes" id="UP000023430">
    <property type="component" value="Unassembled WGS sequence"/>
</dbReference>
<sequence>MTTDIHNLSTMRRPRLLIRTARLAADEYRRDVHLPRLLGFAAHAGGRGPLAQLLAAEAPLDAARRSGGTAYSVTRHVELLSAIIAEQRIAREPPAVIAAE</sequence>
<proteinExistence type="predicted"/>
<dbReference type="STRING" id="1449351.RISW2_08280"/>
<gene>
    <name evidence="1" type="ORF">RISW2_08280</name>
</gene>
<keyword evidence="2" id="KW-1185">Reference proteome</keyword>
<name>X7F640_9RHOB</name>
<dbReference type="AlphaFoldDB" id="X7F640"/>
<evidence type="ECO:0000313" key="1">
    <source>
        <dbReference type="EMBL" id="ETX28285.1"/>
    </source>
</evidence>
<dbReference type="EMBL" id="JAME01000020">
    <property type="protein sequence ID" value="ETX28285.1"/>
    <property type="molecule type" value="Genomic_DNA"/>
</dbReference>
<organism evidence="1 2">
    <name type="scientific">Roseivivax isoporae LMG 25204</name>
    <dbReference type="NCBI Taxonomy" id="1449351"/>
    <lineage>
        <taxon>Bacteria</taxon>
        <taxon>Pseudomonadati</taxon>
        <taxon>Pseudomonadota</taxon>
        <taxon>Alphaproteobacteria</taxon>
        <taxon>Rhodobacterales</taxon>
        <taxon>Roseobacteraceae</taxon>
        <taxon>Roseivivax</taxon>
    </lineage>
</organism>
<accession>X7F640</accession>
<protein>
    <submittedName>
        <fullName evidence="1">Uncharacterized protein</fullName>
    </submittedName>
</protein>
<evidence type="ECO:0000313" key="2">
    <source>
        <dbReference type="Proteomes" id="UP000023430"/>
    </source>
</evidence>